<organism evidence="3 4">
    <name type="scientific">Sphaerosporella brunnea</name>
    <dbReference type="NCBI Taxonomy" id="1250544"/>
    <lineage>
        <taxon>Eukaryota</taxon>
        <taxon>Fungi</taxon>
        <taxon>Dikarya</taxon>
        <taxon>Ascomycota</taxon>
        <taxon>Pezizomycotina</taxon>
        <taxon>Pezizomycetes</taxon>
        <taxon>Pezizales</taxon>
        <taxon>Pyronemataceae</taxon>
        <taxon>Sphaerosporella</taxon>
    </lineage>
</organism>
<accession>A0A5J5ECB3</accession>
<proteinExistence type="predicted"/>
<name>A0A5J5ECB3_9PEZI</name>
<dbReference type="InParanoid" id="A0A5J5ECB3"/>
<protein>
    <recommendedName>
        <fullName evidence="5">REJ domain-containing protein</fullName>
    </recommendedName>
</protein>
<evidence type="ECO:0000313" key="3">
    <source>
        <dbReference type="EMBL" id="KAA8892727.1"/>
    </source>
</evidence>
<feature type="region of interest" description="Disordered" evidence="1">
    <location>
        <begin position="65"/>
        <end position="93"/>
    </location>
</feature>
<feature type="signal peptide" evidence="2">
    <location>
        <begin position="1"/>
        <end position="18"/>
    </location>
</feature>
<sequence>MLSVLNTCFLAFPAFSASSLSPLLPLPFFSISFSIGPPPPRCSFHLFVPQASAVRIILAIFNASPTSNGSVVSPSFSGLDSLDSSSPLSLLDS</sequence>
<dbReference type="Proteomes" id="UP000326924">
    <property type="component" value="Unassembled WGS sequence"/>
</dbReference>
<keyword evidence="2" id="KW-0732">Signal</keyword>
<keyword evidence="4" id="KW-1185">Reference proteome</keyword>
<feature type="compositionally biased region" description="Low complexity" evidence="1">
    <location>
        <begin position="73"/>
        <end position="93"/>
    </location>
</feature>
<evidence type="ECO:0000256" key="2">
    <source>
        <dbReference type="SAM" id="SignalP"/>
    </source>
</evidence>
<dbReference type="AlphaFoldDB" id="A0A5J5ECB3"/>
<dbReference type="EMBL" id="VXIS01000616">
    <property type="protein sequence ID" value="KAA8892727.1"/>
    <property type="molecule type" value="Genomic_DNA"/>
</dbReference>
<evidence type="ECO:0000256" key="1">
    <source>
        <dbReference type="SAM" id="MobiDB-lite"/>
    </source>
</evidence>
<feature type="chain" id="PRO_5023880132" description="REJ domain-containing protein" evidence="2">
    <location>
        <begin position="19"/>
        <end position="93"/>
    </location>
</feature>
<evidence type="ECO:0008006" key="5">
    <source>
        <dbReference type="Google" id="ProtNLM"/>
    </source>
</evidence>
<evidence type="ECO:0000313" key="4">
    <source>
        <dbReference type="Proteomes" id="UP000326924"/>
    </source>
</evidence>
<comment type="caution">
    <text evidence="3">The sequence shown here is derived from an EMBL/GenBank/DDBJ whole genome shotgun (WGS) entry which is preliminary data.</text>
</comment>
<gene>
    <name evidence="3" type="ORF">FN846DRAFT_982284</name>
</gene>
<reference evidence="3 4" key="1">
    <citation type="submission" date="2019-09" db="EMBL/GenBank/DDBJ databases">
        <title>Draft genome of the ectomycorrhizal ascomycete Sphaerosporella brunnea.</title>
        <authorList>
            <consortium name="DOE Joint Genome Institute"/>
            <person name="Benucci G.M."/>
            <person name="Marozzi G."/>
            <person name="Antonielli L."/>
            <person name="Sanchez S."/>
            <person name="Marco P."/>
            <person name="Wang X."/>
            <person name="Falini L.B."/>
            <person name="Barry K."/>
            <person name="Haridas S."/>
            <person name="Lipzen A."/>
            <person name="Labutti K."/>
            <person name="Grigoriev I.V."/>
            <person name="Murat C."/>
            <person name="Martin F."/>
            <person name="Albertini E."/>
            <person name="Donnini D."/>
            <person name="Bonito G."/>
        </authorList>
    </citation>
    <scope>NUCLEOTIDE SEQUENCE [LARGE SCALE GENOMIC DNA]</scope>
    <source>
        <strain evidence="3 4">Sb_GMNB300</strain>
    </source>
</reference>